<dbReference type="PROSITE" id="PS50983">
    <property type="entry name" value="FE_B12_PBP"/>
    <property type="match status" value="1"/>
</dbReference>
<feature type="domain" description="Fe/B12 periplasmic-binding" evidence="6">
    <location>
        <begin position="53"/>
        <end position="320"/>
    </location>
</feature>
<dbReference type="InterPro" id="IPR002491">
    <property type="entry name" value="ABC_transptr_periplasmic_BD"/>
</dbReference>
<dbReference type="STRING" id="630515.SAMN04489812_5028"/>
<dbReference type="PROSITE" id="PS51257">
    <property type="entry name" value="PROKAR_LIPOPROTEIN"/>
    <property type="match status" value="1"/>
</dbReference>
<keyword evidence="4 5" id="KW-0732">Signal</keyword>
<evidence type="ECO:0000256" key="4">
    <source>
        <dbReference type="ARBA" id="ARBA00022729"/>
    </source>
</evidence>
<reference evidence="7 8" key="1">
    <citation type="submission" date="2016-10" db="EMBL/GenBank/DDBJ databases">
        <authorList>
            <person name="de Groot N.N."/>
        </authorList>
    </citation>
    <scope>NUCLEOTIDE SEQUENCE [LARGE SCALE GENOMIC DNA]</scope>
    <source>
        <strain evidence="7 8">DSM 21800</strain>
    </source>
</reference>
<evidence type="ECO:0000256" key="1">
    <source>
        <dbReference type="ARBA" id="ARBA00004196"/>
    </source>
</evidence>
<comment type="subcellular location">
    <subcellularLocation>
        <location evidence="1">Cell envelope</location>
    </subcellularLocation>
</comment>
<gene>
    <name evidence="7" type="ORF">SAMN04489812_5028</name>
</gene>
<dbReference type="CDD" id="cd01146">
    <property type="entry name" value="FhuD"/>
    <property type="match status" value="1"/>
</dbReference>
<dbReference type="Pfam" id="PF01497">
    <property type="entry name" value="Peripla_BP_2"/>
    <property type="match status" value="1"/>
</dbReference>
<comment type="similarity">
    <text evidence="2">Belongs to the bacterial solute-binding protein 8 family.</text>
</comment>
<name>A0A1H1Z6Y7_9ACTN</name>
<evidence type="ECO:0000313" key="8">
    <source>
        <dbReference type="Proteomes" id="UP000199103"/>
    </source>
</evidence>
<dbReference type="Gene3D" id="3.40.50.1980">
    <property type="entry name" value="Nitrogenase molybdenum iron protein domain"/>
    <property type="match status" value="2"/>
</dbReference>
<dbReference type="RefSeq" id="WP_091528667.1">
    <property type="nucleotide sequence ID" value="NZ_LT629772.1"/>
</dbReference>
<evidence type="ECO:0000256" key="3">
    <source>
        <dbReference type="ARBA" id="ARBA00022448"/>
    </source>
</evidence>
<evidence type="ECO:0000256" key="2">
    <source>
        <dbReference type="ARBA" id="ARBA00008814"/>
    </source>
</evidence>
<keyword evidence="3" id="KW-0813">Transport</keyword>
<dbReference type="PANTHER" id="PTHR30532">
    <property type="entry name" value="IRON III DICITRATE-BINDING PERIPLASMIC PROTEIN"/>
    <property type="match status" value="1"/>
</dbReference>
<organism evidence="7 8">
    <name type="scientific">Microlunatus soli</name>
    <dbReference type="NCBI Taxonomy" id="630515"/>
    <lineage>
        <taxon>Bacteria</taxon>
        <taxon>Bacillati</taxon>
        <taxon>Actinomycetota</taxon>
        <taxon>Actinomycetes</taxon>
        <taxon>Propionibacteriales</taxon>
        <taxon>Propionibacteriaceae</taxon>
        <taxon>Microlunatus</taxon>
    </lineage>
</organism>
<feature type="signal peptide" evidence="5">
    <location>
        <begin position="1"/>
        <end position="20"/>
    </location>
</feature>
<dbReference type="Proteomes" id="UP000199103">
    <property type="component" value="Chromosome I"/>
</dbReference>
<sequence>MARRLAALITVLLVVVTAGCQSDAGDRPGTSESAAASISTKFGAVTPPKNPQRVVALGWGDAETALALGVQPVGAADWLAFGGEGVGPWAEGRYEKSPKILGTLELSYEDVAALKPDLILDTKASGDQKRYQQLSKIAPTVGVPKGGDNYATTMDIQVEMIGKALGRVDRATRLLADVHDQFAATTAKYPQLKGKTVTVAANSSNGWGAYIKTTDRVRFMTDLGLRNSPAVDAAEPDGFSVEVSEENLDLLDADLLVVMPIGTSAQEIEKSKLFRQVPAVEQGHYVILDNPTISRAYAVDSLLSVRYALDKVPPLLAAALKS</sequence>
<proteinExistence type="inferred from homology"/>
<dbReference type="SUPFAM" id="SSF53807">
    <property type="entry name" value="Helical backbone' metal receptor"/>
    <property type="match status" value="1"/>
</dbReference>
<dbReference type="OrthoDB" id="9793175at2"/>
<evidence type="ECO:0000259" key="6">
    <source>
        <dbReference type="PROSITE" id="PS50983"/>
    </source>
</evidence>
<dbReference type="PANTHER" id="PTHR30532:SF24">
    <property type="entry name" value="FERRIC ENTEROBACTIN-BINDING PERIPLASMIC PROTEIN FEPB"/>
    <property type="match status" value="1"/>
</dbReference>
<evidence type="ECO:0000256" key="5">
    <source>
        <dbReference type="SAM" id="SignalP"/>
    </source>
</evidence>
<keyword evidence="8" id="KW-1185">Reference proteome</keyword>
<dbReference type="InterPro" id="IPR051313">
    <property type="entry name" value="Bact_iron-sidero_bind"/>
</dbReference>
<evidence type="ECO:0000313" key="7">
    <source>
        <dbReference type="EMBL" id="SDT29531.1"/>
    </source>
</evidence>
<dbReference type="GO" id="GO:1901678">
    <property type="term" value="P:iron coordination entity transport"/>
    <property type="evidence" value="ECO:0007669"/>
    <property type="project" value="UniProtKB-ARBA"/>
</dbReference>
<dbReference type="GO" id="GO:0030288">
    <property type="term" value="C:outer membrane-bounded periplasmic space"/>
    <property type="evidence" value="ECO:0007669"/>
    <property type="project" value="TreeGrafter"/>
</dbReference>
<feature type="chain" id="PRO_5038860781" evidence="5">
    <location>
        <begin position="21"/>
        <end position="322"/>
    </location>
</feature>
<accession>A0A1H1Z6Y7</accession>
<dbReference type="EMBL" id="LT629772">
    <property type="protein sequence ID" value="SDT29531.1"/>
    <property type="molecule type" value="Genomic_DNA"/>
</dbReference>
<protein>
    <submittedName>
        <fullName evidence="7">Iron complex transport system substrate-binding protein</fullName>
    </submittedName>
</protein>
<dbReference type="AlphaFoldDB" id="A0A1H1Z6Y7"/>